<dbReference type="Proteomes" id="UP000001868">
    <property type="component" value="Chromosome"/>
</dbReference>
<dbReference type="InterPro" id="IPR010037">
    <property type="entry name" value="FkbH_domain"/>
</dbReference>
<dbReference type="NCBIfam" id="TIGR01681">
    <property type="entry name" value="HAD-SF-IIIC"/>
    <property type="match status" value="1"/>
</dbReference>
<dbReference type="InterPro" id="IPR036412">
    <property type="entry name" value="HAD-like_sf"/>
</dbReference>
<dbReference type="AlphaFoldDB" id="B4RBG5"/>
<sequence length="578" mass="61538">MAGHDPGRRGSGRSGDPEDGGGRLVSAAGLLEPLEQQAALFAAAPNRFSLMKAARGAPAGERTLQVLRNHAFEGAASVLPAFLGFAGAPMRVEIGDYDDSLNLPEEAGDARLVWLDYARYGRLDDEALVAWIVGRLDALRAAAAGPLIVSNAPDAGDRYAALNGALAAWAERTPAAAVLRLDEIARRLGERTFDEARAQATGTRLGEAAILESARALAFEILAGFFTLPVKALAVDLDNTIYEGVLGEDGTSGVRLTADHAALQAAIVRWAERGVLVAVVSRNEAEDVAELFRARADFPLKAEHVSAWQVSWGAKSDAVRAAAKAFNIGPDAVLMIDDNLGELVEAGARVPGLRLLHAGPTAADAARALDLYPGLPRGKATFAGRAADIAANAEREALARELDEEEYLRALQAELVLSLDPAEDRERLAEISRKTNQFNLALARLDETAVDEYLGRDDRLVAHVRLSDRLADSGSVAALFARRDGDTLVVDELCISCRALGRRLEDVMVAEALRRGVEALGARRAAFAWRRGPRNDPALEWAARFTGRPLEGEEGLVEAPGSALEGPSGAPVTVKWTN</sequence>
<dbReference type="SUPFAM" id="SSF56784">
    <property type="entry name" value="HAD-like"/>
    <property type="match status" value="1"/>
</dbReference>
<dbReference type="Gene3D" id="3.40.50.1000">
    <property type="entry name" value="HAD superfamily/HAD-like"/>
    <property type="match status" value="1"/>
</dbReference>
<dbReference type="EMBL" id="CP000747">
    <property type="protein sequence ID" value="ACG76425.1"/>
    <property type="molecule type" value="Genomic_DNA"/>
</dbReference>
<dbReference type="STRING" id="450851.PHZ_c0011"/>
<evidence type="ECO:0000313" key="2">
    <source>
        <dbReference type="EMBL" id="ACG76425.1"/>
    </source>
</evidence>
<feature type="region of interest" description="Disordered" evidence="1">
    <location>
        <begin position="559"/>
        <end position="578"/>
    </location>
</feature>
<evidence type="ECO:0000313" key="3">
    <source>
        <dbReference type="Proteomes" id="UP000001868"/>
    </source>
</evidence>
<dbReference type="eggNOG" id="COG3882">
    <property type="taxonomic scope" value="Bacteria"/>
</dbReference>
<accession>B4RBG5</accession>
<dbReference type="InterPro" id="IPR010033">
    <property type="entry name" value="HAD_SF_ppase_IIIC"/>
</dbReference>
<dbReference type="KEGG" id="pzu:PHZ_c0011"/>
<evidence type="ECO:0000256" key="1">
    <source>
        <dbReference type="SAM" id="MobiDB-lite"/>
    </source>
</evidence>
<feature type="region of interest" description="Disordered" evidence="1">
    <location>
        <begin position="1"/>
        <end position="24"/>
    </location>
</feature>
<proteinExistence type="predicted"/>
<organism evidence="2 3">
    <name type="scientific">Phenylobacterium zucineum (strain HLK1)</name>
    <dbReference type="NCBI Taxonomy" id="450851"/>
    <lineage>
        <taxon>Bacteria</taxon>
        <taxon>Pseudomonadati</taxon>
        <taxon>Pseudomonadota</taxon>
        <taxon>Alphaproteobacteria</taxon>
        <taxon>Caulobacterales</taxon>
        <taxon>Caulobacteraceae</taxon>
        <taxon>Phenylobacterium</taxon>
    </lineage>
</organism>
<name>B4RBG5_PHEZH</name>
<protein>
    <submittedName>
        <fullName evidence="2">Putative HAD-superfamily phosphatase subfamily protein</fullName>
    </submittedName>
</protein>
<dbReference type="HOGENOM" id="CLU_018095_1_1_5"/>
<dbReference type="InterPro" id="IPR023214">
    <property type="entry name" value="HAD_sf"/>
</dbReference>
<keyword evidence="3" id="KW-1185">Reference proteome</keyword>
<reference evidence="2 3" key="1">
    <citation type="journal article" date="2008" name="BMC Genomics">
        <title>Complete genome of Phenylobacterium zucineum - a novel facultative intracellular bacterium isolated from human erythroleukemia cell line K562.</title>
        <authorList>
            <person name="Luo Y."/>
            <person name="Xu X."/>
            <person name="Ding Z."/>
            <person name="Liu Z."/>
            <person name="Zhang B."/>
            <person name="Yan Z."/>
            <person name="Sun J."/>
            <person name="Hu S."/>
            <person name="Hu X."/>
        </authorList>
    </citation>
    <scope>NUCLEOTIDE SEQUENCE [LARGE SCALE GENOMIC DNA]</scope>
    <source>
        <strain evidence="2 3">HLK1</strain>
    </source>
</reference>
<gene>
    <name evidence="2" type="ordered locus">PHZ_c0011</name>
</gene>
<dbReference type="NCBIfam" id="TIGR01686">
    <property type="entry name" value="FkbH"/>
    <property type="match status" value="1"/>
</dbReference>